<dbReference type="GO" id="GO:0004553">
    <property type="term" value="F:hydrolase activity, hydrolyzing O-glycosyl compounds"/>
    <property type="evidence" value="ECO:0007669"/>
    <property type="project" value="InterPro"/>
</dbReference>
<sequence length="809" mass="90048">MPKRTLFKYSALALSLFFAYSATANEILPAQLSEQTAAARASIDPPRIFILEQPGKPEIVEKQYRWYDQSPLQSTGFWVERGEAVVINLDYQGSAITPAPEFFVDTPDDRTRKFAHAYRQPLRKGENILVSNRSGILYIASFNAPIAGDIKVNIRSGGKPFARFVLGEHSAQDYQQMLRKFDDIPYVELKSNRVLITLRRTAAMKNIGSEGPESALKSWDKIVTLAENQYGLTSENINSPHQRILHRFHWLDGLSLPGVINNDRCGGVLNSTTWRLMACAEGHLGYVVNNKNLAGGNGWGPWHELGHQFQMIPMDWGSSSKPDNMTEVVVNLTSLYVERELGINPRLEKDKHWDEQVFPYLNKSSRDYHNLNSQYAKVAMLWQLDLTFGKDFYARLGKLYREIPKNQQPDDSAQKVQRFILETSRVSGYNLIPFFEKWGLPLTQATRQNVNGLALKKLEVPIWENRDSDVRYDLSQSVEIPLSDTLRNAGAESGDLSAWHLDKGQFRVITTQDGIKAAEGKYFFTARLSDSAAGNDRQDLMSQSIALDKDKVSQGKSSVILTFKSNGWGDGDYGKVTLIARDAQGNTLEAKDLDTKHPRNRWLDNKLVMVLPADSTSLTLQVQATKVSGQISDVHFDNFVLKIEQTDSDKPDNAAPIAKASANPAILTGAGKITLSASGSYDPDGDALRYKWKQVAGPTVSLNGGNTIQATAQLAAVKQKTLYGFEVTVTDTVGAYDTRTVSMTQQPAAVSSTPAWERSTTYKLPCVKVSYQGKEWLNGWWTQGDLPGAGGTWAVWREVGSSSMHGICK</sequence>
<keyword evidence="5" id="KW-1185">Reference proteome</keyword>
<dbReference type="PROSITE" id="PS51723">
    <property type="entry name" value="PEPTIDASE_M60"/>
    <property type="match status" value="1"/>
</dbReference>
<keyword evidence="1" id="KW-0378">Hydrolase</keyword>
<evidence type="ECO:0000313" key="5">
    <source>
        <dbReference type="Proteomes" id="UP000192536"/>
    </source>
</evidence>
<dbReference type="Proteomes" id="UP000192536">
    <property type="component" value="Unassembled WGS sequence"/>
</dbReference>
<dbReference type="Gene3D" id="3.40.390.80">
    <property type="entry name" value="Peptidase M60, enhancin-like domain 2"/>
    <property type="match status" value="1"/>
</dbReference>
<dbReference type="Gene3D" id="2.60.40.10">
    <property type="entry name" value="Immunoglobulins"/>
    <property type="match status" value="1"/>
</dbReference>
<evidence type="ECO:0000256" key="2">
    <source>
        <dbReference type="SAM" id="SignalP"/>
    </source>
</evidence>
<dbReference type="RefSeq" id="WP_084912853.1">
    <property type="nucleotide sequence ID" value="NZ_MRWE01000025.1"/>
</dbReference>
<organism evidence="4 5">
    <name type="scientific">Rouxiella badensis</name>
    <dbReference type="NCBI Taxonomy" id="1646377"/>
    <lineage>
        <taxon>Bacteria</taxon>
        <taxon>Pseudomonadati</taxon>
        <taxon>Pseudomonadota</taxon>
        <taxon>Gammaproteobacteria</taxon>
        <taxon>Enterobacterales</taxon>
        <taxon>Yersiniaceae</taxon>
        <taxon>Rouxiella</taxon>
    </lineage>
</organism>
<dbReference type="InterPro" id="IPR003610">
    <property type="entry name" value="CBM5/12"/>
</dbReference>
<feature type="chain" id="PRO_5013072207" description="Peptidase M60 domain-containing protein" evidence="2">
    <location>
        <begin position="25"/>
        <end position="809"/>
    </location>
</feature>
<name>A0A1X0WD39_9GAMM</name>
<dbReference type="Gene3D" id="2.10.10.20">
    <property type="entry name" value="Carbohydrate-binding module superfamily 5/12"/>
    <property type="match status" value="1"/>
</dbReference>
<protein>
    <recommendedName>
        <fullName evidence="3">Peptidase M60 domain-containing protein</fullName>
    </recommendedName>
</protein>
<dbReference type="Pfam" id="PF22352">
    <property type="entry name" value="K319L-like_PKD"/>
    <property type="match status" value="1"/>
</dbReference>
<feature type="domain" description="Peptidase M60" evidence="3">
    <location>
        <begin position="70"/>
        <end position="389"/>
    </location>
</feature>
<dbReference type="AlphaFoldDB" id="A0A1X0WD39"/>
<dbReference type="Gene3D" id="2.60.120.1250">
    <property type="entry name" value="Peptidase M60, enhancin-like domain 1"/>
    <property type="match status" value="1"/>
</dbReference>
<dbReference type="GO" id="GO:0005576">
    <property type="term" value="C:extracellular region"/>
    <property type="evidence" value="ECO:0007669"/>
    <property type="project" value="InterPro"/>
</dbReference>
<dbReference type="InterPro" id="IPR031161">
    <property type="entry name" value="Peptidase_M60_dom"/>
</dbReference>
<dbReference type="InterPro" id="IPR036573">
    <property type="entry name" value="CBM_sf_5/12"/>
</dbReference>
<dbReference type="Gene3D" id="2.60.120.260">
    <property type="entry name" value="Galactose-binding domain-like"/>
    <property type="match status" value="1"/>
</dbReference>
<dbReference type="SMART" id="SM01276">
    <property type="entry name" value="M60-like"/>
    <property type="match status" value="1"/>
</dbReference>
<gene>
    <name evidence="4" type="ORF">BS640_15010</name>
</gene>
<dbReference type="Gene3D" id="1.10.390.30">
    <property type="entry name" value="Peptidase M60, enhancin-like domain 3"/>
    <property type="match status" value="1"/>
</dbReference>
<dbReference type="SUPFAM" id="SSF51055">
    <property type="entry name" value="Carbohydrate binding domain"/>
    <property type="match status" value="1"/>
</dbReference>
<dbReference type="EMBL" id="MRWE01000025">
    <property type="protein sequence ID" value="ORJ24700.1"/>
    <property type="molecule type" value="Genomic_DNA"/>
</dbReference>
<evidence type="ECO:0000313" key="4">
    <source>
        <dbReference type="EMBL" id="ORJ24700.1"/>
    </source>
</evidence>
<evidence type="ECO:0000259" key="3">
    <source>
        <dbReference type="PROSITE" id="PS51723"/>
    </source>
</evidence>
<dbReference type="GO" id="GO:0030246">
    <property type="term" value="F:carbohydrate binding"/>
    <property type="evidence" value="ECO:0007669"/>
    <property type="project" value="InterPro"/>
</dbReference>
<dbReference type="InterPro" id="IPR013783">
    <property type="entry name" value="Ig-like_fold"/>
</dbReference>
<dbReference type="InterPro" id="IPR042279">
    <property type="entry name" value="Pep_M60_3"/>
</dbReference>
<evidence type="ECO:0000256" key="1">
    <source>
        <dbReference type="ARBA" id="ARBA00022801"/>
    </source>
</evidence>
<keyword evidence="2" id="KW-0732">Signal</keyword>
<proteinExistence type="predicted"/>
<dbReference type="GO" id="GO:0005975">
    <property type="term" value="P:carbohydrate metabolic process"/>
    <property type="evidence" value="ECO:0007669"/>
    <property type="project" value="InterPro"/>
</dbReference>
<dbReference type="InterPro" id="IPR051244">
    <property type="entry name" value="TCAF"/>
</dbReference>
<dbReference type="STRING" id="1646377.BS640_15010"/>
<dbReference type="PANTHER" id="PTHR15730">
    <property type="entry name" value="EXPERIMENTAL AUTOIMMUNE PROSTATITIS ANTIGEN 2-RELATED"/>
    <property type="match status" value="1"/>
</dbReference>
<feature type="signal peptide" evidence="2">
    <location>
        <begin position="1"/>
        <end position="24"/>
    </location>
</feature>
<dbReference type="PANTHER" id="PTHR15730:SF5">
    <property type="entry name" value="SI:CH211-210B2.2-RELATED"/>
    <property type="match status" value="1"/>
</dbReference>
<comment type="caution">
    <text evidence="4">The sequence shown here is derived from an EMBL/GenBank/DDBJ whole genome shotgun (WGS) entry which is preliminary data.</text>
</comment>
<dbReference type="Pfam" id="PF13402">
    <property type="entry name" value="Peptidase_M60"/>
    <property type="match status" value="1"/>
</dbReference>
<dbReference type="CDD" id="cd12215">
    <property type="entry name" value="ChiC_BD"/>
    <property type="match status" value="1"/>
</dbReference>
<accession>A0A1X0WD39</accession>
<reference evidence="4 5" key="1">
    <citation type="journal article" date="2017" name="Int. J. Syst. Evol. Microbiol.">
        <title>Rouxiella badensis sp. nov. and Rouxiella silvae sp. nov. isolated from peat bog soil in Germany and emendation of the genus description.</title>
        <authorList>
            <person name="Le Fleche-Mateos A."/>
            <person name="Kugler J.H."/>
            <person name="Hansen S.H."/>
            <person name="Syldatk C."/>
            <person name="Hausmann R."/>
            <person name="Lomprez F."/>
            <person name="Vandenbogaert M."/>
            <person name="Manuguerra J.C."/>
            <person name="Grimont P.A."/>
        </authorList>
    </citation>
    <scope>NUCLEOTIDE SEQUENCE [LARGE SCALE GENOMIC DNA]</scope>
    <source>
        <strain evidence="4 5">DSM 100043</strain>
    </source>
</reference>
<dbReference type="SMART" id="SM00495">
    <property type="entry name" value="ChtBD3"/>
    <property type="match status" value="1"/>
</dbReference>